<dbReference type="EMBL" id="VUOA01000008">
    <property type="protein sequence ID" value="KAA2241200.1"/>
    <property type="molecule type" value="Genomic_DNA"/>
</dbReference>
<dbReference type="OrthoDB" id="7306245at2"/>
<evidence type="ECO:0000313" key="4">
    <source>
        <dbReference type="Proteomes" id="UP000323142"/>
    </source>
</evidence>
<keyword evidence="2" id="KW-0812">Transmembrane</keyword>
<proteinExistence type="predicted"/>
<reference evidence="3 4" key="2">
    <citation type="submission" date="2019-09" db="EMBL/GenBank/DDBJ databases">
        <authorList>
            <person name="Jin C."/>
        </authorList>
    </citation>
    <scope>NUCLEOTIDE SEQUENCE [LARGE SCALE GENOMIC DNA]</scope>
    <source>
        <strain evidence="3 4">BN140002</strain>
    </source>
</reference>
<dbReference type="RefSeq" id="WP_149815781.1">
    <property type="nucleotide sequence ID" value="NZ_VUOA01000008.1"/>
</dbReference>
<name>A0A5B2VRH3_9HYPH</name>
<evidence type="ECO:0000313" key="3">
    <source>
        <dbReference type="EMBL" id="KAA2241200.1"/>
    </source>
</evidence>
<evidence type="ECO:0000256" key="2">
    <source>
        <dbReference type="SAM" id="Phobius"/>
    </source>
</evidence>
<dbReference type="Proteomes" id="UP000323142">
    <property type="component" value="Unassembled WGS sequence"/>
</dbReference>
<keyword evidence="4" id="KW-1185">Reference proteome</keyword>
<protein>
    <submittedName>
        <fullName evidence="3">Uncharacterized protein</fullName>
    </submittedName>
</protein>
<gene>
    <name evidence="3" type="ORF">F0L46_04180</name>
</gene>
<keyword evidence="2" id="KW-0472">Membrane</keyword>
<feature type="region of interest" description="Disordered" evidence="1">
    <location>
        <begin position="1"/>
        <end position="24"/>
    </location>
</feature>
<dbReference type="AlphaFoldDB" id="A0A5B2VRH3"/>
<organism evidence="3 4">
    <name type="scientific">Salinarimonas soli</name>
    <dbReference type="NCBI Taxonomy" id="1638099"/>
    <lineage>
        <taxon>Bacteria</taxon>
        <taxon>Pseudomonadati</taxon>
        <taxon>Pseudomonadota</taxon>
        <taxon>Alphaproteobacteria</taxon>
        <taxon>Hyphomicrobiales</taxon>
        <taxon>Salinarimonadaceae</taxon>
        <taxon>Salinarimonas</taxon>
    </lineage>
</organism>
<feature type="transmembrane region" description="Helical" evidence="2">
    <location>
        <begin position="97"/>
        <end position="119"/>
    </location>
</feature>
<keyword evidence="2" id="KW-1133">Transmembrane helix</keyword>
<comment type="caution">
    <text evidence="3">The sequence shown here is derived from an EMBL/GenBank/DDBJ whole genome shotgun (WGS) entry which is preliminary data.</text>
</comment>
<evidence type="ECO:0000256" key="1">
    <source>
        <dbReference type="SAM" id="MobiDB-lite"/>
    </source>
</evidence>
<sequence length="122" mass="13048">MQTDRDMPPTHTIKPIDQPPDSRAPTAAMLKADIDSGASGDKTEVFDPGMAMLGTCEEAGGHPLTPEQLAIARREETKIRWSMGAGKKSYAHHHSNLALYGFVGLIAVVAILVVGALLLDWA</sequence>
<reference evidence="3 4" key="1">
    <citation type="submission" date="2019-09" db="EMBL/GenBank/DDBJ databases">
        <title>Salinarimonas rosea gen. nov., sp. nov., a new member of the a-2 subgroup of the Proteobacteria.</title>
        <authorList>
            <person name="Liu J."/>
        </authorList>
    </citation>
    <scope>NUCLEOTIDE SEQUENCE [LARGE SCALE GENOMIC DNA]</scope>
    <source>
        <strain evidence="3 4">BN140002</strain>
    </source>
</reference>
<accession>A0A5B2VRH3</accession>